<protein>
    <submittedName>
        <fullName evidence="2">Glutathione S-transferase</fullName>
    </submittedName>
</protein>
<dbReference type="SUPFAM" id="SSF52833">
    <property type="entry name" value="Thioredoxin-like"/>
    <property type="match status" value="1"/>
</dbReference>
<evidence type="ECO:0000313" key="3">
    <source>
        <dbReference type="Proteomes" id="UP001595632"/>
    </source>
</evidence>
<dbReference type="Gene3D" id="3.40.30.10">
    <property type="entry name" value="Glutaredoxin"/>
    <property type="match status" value="1"/>
</dbReference>
<comment type="caution">
    <text evidence="2">The sequence shown here is derived from an EMBL/GenBank/DDBJ whole genome shotgun (WGS) entry which is preliminary data.</text>
</comment>
<dbReference type="Pfam" id="PF13409">
    <property type="entry name" value="GST_N_2"/>
    <property type="match status" value="1"/>
</dbReference>
<name>A0ABV7GQL1_9RHOB</name>
<dbReference type="Proteomes" id="UP001595632">
    <property type="component" value="Unassembled WGS sequence"/>
</dbReference>
<proteinExistence type="predicted"/>
<reference evidence="3" key="1">
    <citation type="journal article" date="2019" name="Int. J. Syst. Evol. Microbiol.">
        <title>The Global Catalogue of Microorganisms (GCM) 10K type strain sequencing project: providing services to taxonomists for standard genome sequencing and annotation.</title>
        <authorList>
            <consortium name="The Broad Institute Genomics Platform"/>
            <consortium name="The Broad Institute Genome Sequencing Center for Infectious Disease"/>
            <person name="Wu L."/>
            <person name="Ma J."/>
        </authorList>
    </citation>
    <scope>NUCLEOTIDE SEQUENCE [LARGE SCALE GENOMIC DNA]</scope>
    <source>
        <strain evidence="3">KCTC 52366</strain>
    </source>
</reference>
<dbReference type="CDD" id="cd03194">
    <property type="entry name" value="GST_C_3"/>
    <property type="match status" value="1"/>
</dbReference>
<dbReference type="InterPro" id="IPR036249">
    <property type="entry name" value="Thioredoxin-like_sf"/>
</dbReference>
<dbReference type="SUPFAM" id="SSF47616">
    <property type="entry name" value="GST C-terminal domain-like"/>
    <property type="match status" value="1"/>
</dbReference>
<dbReference type="InterPro" id="IPR004045">
    <property type="entry name" value="Glutathione_S-Trfase_N"/>
</dbReference>
<evidence type="ECO:0000313" key="2">
    <source>
        <dbReference type="EMBL" id="MFC3142042.1"/>
    </source>
</evidence>
<organism evidence="2 3">
    <name type="scientific">Psychromarinibacter halotolerans</name>
    <dbReference type="NCBI Taxonomy" id="1775175"/>
    <lineage>
        <taxon>Bacteria</taxon>
        <taxon>Pseudomonadati</taxon>
        <taxon>Pseudomonadota</taxon>
        <taxon>Alphaproteobacteria</taxon>
        <taxon>Rhodobacterales</taxon>
        <taxon>Paracoccaceae</taxon>
        <taxon>Psychromarinibacter</taxon>
    </lineage>
</organism>
<dbReference type="Gene3D" id="1.20.1050.10">
    <property type="match status" value="1"/>
</dbReference>
<dbReference type="PANTHER" id="PTHR42673:SF4">
    <property type="entry name" value="MALEYLACETOACETATE ISOMERASE"/>
    <property type="match status" value="1"/>
</dbReference>
<dbReference type="EMBL" id="JBHRTB010000010">
    <property type="protein sequence ID" value="MFC3142042.1"/>
    <property type="molecule type" value="Genomic_DNA"/>
</dbReference>
<evidence type="ECO:0000259" key="1">
    <source>
        <dbReference type="Pfam" id="PF13409"/>
    </source>
</evidence>
<dbReference type="InterPro" id="IPR036282">
    <property type="entry name" value="Glutathione-S-Trfase_C_sf"/>
</dbReference>
<gene>
    <name evidence="2" type="ORF">ACFOGP_04945</name>
</gene>
<dbReference type="PANTHER" id="PTHR42673">
    <property type="entry name" value="MALEYLACETOACETATE ISOMERASE"/>
    <property type="match status" value="1"/>
</dbReference>
<keyword evidence="3" id="KW-1185">Reference proteome</keyword>
<sequence length="292" mass="31848">MTYDLYIGDRSFSSWSLRGWLMFARFGLPVRTHMVGLYDGTLREDLSALAPARLVPVMRTPEGTVVADTLAMAETLHERHPDAGLWPADPALRALARWLVAEMHSGFGALRGDCAMQLLYRWDGFAPSDAVLADIDRVQQLWATARAASGSDTPWLFGDYSLADVFYAPVAARIAGYGLAAGPEAQAYVDAHLAQPDFRRWRAMGLTKSYDPVPYALDLPTSAWPGPAPIPARAVDSGPSENETCPYSGDPVTHFLETGGKVFGFCNAFCRDKTVNDPAAWPKFTALLDSTS</sequence>
<accession>A0ABV7GQL1</accession>
<feature type="domain" description="GST N-terminal" evidence="1">
    <location>
        <begin position="12"/>
        <end position="78"/>
    </location>
</feature>
<dbReference type="RefSeq" id="WP_275631714.1">
    <property type="nucleotide sequence ID" value="NZ_JARGYD010000002.1"/>
</dbReference>